<protein>
    <recommendedName>
        <fullName evidence="5">Arylamine N-acetyltransferase</fullName>
    </recommendedName>
</protein>
<dbReference type="Pfam" id="PF00797">
    <property type="entry name" value="Acetyltransf_2"/>
    <property type="match status" value="1"/>
</dbReference>
<dbReference type="Proteomes" id="UP000600026">
    <property type="component" value="Unassembled WGS sequence"/>
</dbReference>
<dbReference type="EMBL" id="BNEE01000006">
    <property type="protein sequence ID" value="GHI86978.1"/>
    <property type="molecule type" value="Genomic_DNA"/>
</dbReference>
<dbReference type="PRINTS" id="PR01543">
    <property type="entry name" value="ANATRNSFRASE"/>
</dbReference>
<comment type="similarity">
    <text evidence="1 2">Belongs to the arylamine N-acetyltransferase family.</text>
</comment>
<keyword evidence="4" id="KW-1185">Reference proteome</keyword>
<dbReference type="PANTHER" id="PTHR11786:SF0">
    <property type="entry name" value="ARYLAMINE N-ACETYLTRANSFERASE 4-RELATED"/>
    <property type="match status" value="1"/>
</dbReference>
<evidence type="ECO:0008006" key="5">
    <source>
        <dbReference type="Google" id="ProtNLM"/>
    </source>
</evidence>
<organism evidence="3 4">
    <name type="scientific">Streptomyces xanthophaeus</name>
    <dbReference type="NCBI Taxonomy" id="67385"/>
    <lineage>
        <taxon>Bacteria</taxon>
        <taxon>Bacillati</taxon>
        <taxon>Actinomycetota</taxon>
        <taxon>Actinomycetes</taxon>
        <taxon>Kitasatosporales</taxon>
        <taxon>Streptomycetaceae</taxon>
        <taxon>Streptomyces</taxon>
    </lineage>
</organism>
<dbReference type="InterPro" id="IPR001447">
    <property type="entry name" value="Arylamine_N-AcTrfase"/>
</dbReference>
<dbReference type="AlphaFoldDB" id="A0A919H5C0"/>
<reference evidence="3" key="1">
    <citation type="submission" date="2020-09" db="EMBL/GenBank/DDBJ databases">
        <title>Whole genome shotgun sequence of Streptomyces xanthophaeus NBRC 12829.</title>
        <authorList>
            <person name="Komaki H."/>
            <person name="Tamura T."/>
        </authorList>
    </citation>
    <scope>NUCLEOTIDE SEQUENCE</scope>
    <source>
        <strain evidence="3">NBRC 12829</strain>
    </source>
</reference>
<accession>A0A919H5C0</accession>
<evidence type="ECO:0000313" key="3">
    <source>
        <dbReference type="EMBL" id="GHI86978.1"/>
    </source>
</evidence>
<evidence type="ECO:0000256" key="1">
    <source>
        <dbReference type="ARBA" id="ARBA00006547"/>
    </source>
</evidence>
<gene>
    <name evidence="3" type="ORF">Sxan_43420</name>
</gene>
<sequence>MSDPVSDMAHSPVNTPMGASFYPLGAGAVDHVRGPDREVGAVTCGGRFPWSPVRPVPALCLGSVCALPVLRPSSVPWDGRDCAQAPMRADHCAGPVIAGPGRATGEWEDMWSGDELDLDAYLERIGYEGAGRELRPDLATLKEVHRAHTGAITFESLDVLLGRPVALDVKAVEDKLVRSGRGGYCYEQNSLLAAALERIGFEVSGRGARNRTRGDSLLAVTHAVLVATVEGEPWLCDAGFGYQGPREPVPLGRPGPEIRQGEWTYRVREEEDGILALSLLREGAWRDLYAFSPQQYHPVDYVLLNHYSSSHPRSSFVGQVVVQHPGDKARTRRALVGRELTRIHPDGRIEREGVGSGRLLDVLAQEFGIRLPERDAAELVRIQRAGD</sequence>
<dbReference type="PANTHER" id="PTHR11786">
    <property type="entry name" value="N-HYDROXYARYLAMINE O-ACETYLTRANSFERASE"/>
    <property type="match status" value="1"/>
</dbReference>
<dbReference type="SUPFAM" id="SSF54001">
    <property type="entry name" value="Cysteine proteinases"/>
    <property type="match status" value="1"/>
</dbReference>
<proteinExistence type="inferred from homology"/>
<dbReference type="InterPro" id="IPR038765">
    <property type="entry name" value="Papain-like_cys_pep_sf"/>
</dbReference>
<evidence type="ECO:0000256" key="2">
    <source>
        <dbReference type="RuleBase" id="RU003452"/>
    </source>
</evidence>
<comment type="caution">
    <text evidence="3">The sequence shown here is derived from an EMBL/GenBank/DDBJ whole genome shotgun (WGS) entry which is preliminary data.</text>
</comment>
<name>A0A919H5C0_9ACTN</name>
<dbReference type="Gene3D" id="3.30.2140.10">
    <property type="entry name" value="Arylamine N-acetyltransferase"/>
    <property type="match status" value="1"/>
</dbReference>
<evidence type="ECO:0000313" key="4">
    <source>
        <dbReference type="Proteomes" id="UP000600026"/>
    </source>
</evidence>
<dbReference type="Gene3D" id="2.40.128.150">
    <property type="entry name" value="Cysteine proteinases"/>
    <property type="match status" value="1"/>
</dbReference>
<dbReference type="GO" id="GO:0016407">
    <property type="term" value="F:acetyltransferase activity"/>
    <property type="evidence" value="ECO:0007669"/>
    <property type="project" value="InterPro"/>
</dbReference>